<keyword evidence="9" id="KW-1185">Reference proteome</keyword>
<keyword evidence="4" id="KW-0804">Transcription</keyword>
<dbReference type="GO" id="GO:0003677">
    <property type="term" value="F:DNA binding"/>
    <property type="evidence" value="ECO:0007669"/>
    <property type="project" value="UniProtKB-KW"/>
</dbReference>
<evidence type="ECO:0000256" key="5">
    <source>
        <dbReference type="ARBA" id="ARBA00023242"/>
    </source>
</evidence>
<feature type="domain" description="HTH myb-type" evidence="7">
    <location>
        <begin position="181"/>
        <end position="239"/>
    </location>
</feature>
<keyword evidence="5" id="KW-0539">Nucleus</keyword>
<feature type="region of interest" description="Disordered" evidence="6">
    <location>
        <begin position="235"/>
        <end position="258"/>
    </location>
</feature>
<evidence type="ECO:0000256" key="3">
    <source>
        <dbReference type="ARBA" id="ARBA00023125"/>
    </source>
</evidence>
<feature type="compositionally biased region" description="Low complexity" evidence="6">
    <location>
        <begin position="342"/>
        <end position="366"/>
    </location>
</feature>
<evidence type="ECO:0000313" key="9">
    <source>
        <dbReference type="Proteomes" id="UP000236161"/>
    </source>
</evidence>
<feature type="compositionally biased region" description="Low complexity" evidence="6">
    <location>
        <begin position="144"/>
        <end position="156"/>
    </location>
</feature>
<reference evidence="8 9" key="1">
    <citation type="journal article" date="2017" name="Nature">
        <title>The Apostasia genome and the evolution of orchids.</title>
        <authorList>
            <person name="Zhang G.Q."/>
            <person name="Liu K.W."/>
            <person name="Li Z."/>
            <person name="Lohaus R."/>
            <person name="Hsiao Y.Y."/>
            <person name="Niu S.C."/>
            <person name="Wang J.Y."/>
            <person name="Lin Y.C."/>
            <person name="Xu Q."/>
            <person name="Chen L.J."/>
            <person name="Yoshida K."/>
            <person name="Fujiwara S."/>
            <person name="Wang Z.W."/>
            <person name="Zhang Y.Q."/>
            <person name="Mitsuda N."/>
            <person name="Wang M."/>
            <person name="Liu G.H."/>
            <person name="Pecoraro L."/>
            <person name="Huang H.X."/>
            <person name="Xiao X.J."/>
            <person name="Lin M."/>
            <person name="Wu X.Y."/>
            <person name="Wu W.L."/>
            <person name="Chen Y.Y."/>
            <person name="Chang S.B."/>
            <person name="Sakamoto S."/>
            <person name="Ohme-Takagi M."/>
            <person name="Yagi M."/>
            <person name="Zeng S.J."/>
            <person name="Shen C.Y."/>
            <person name="Yeh C.M."/>
            <person name="Luo Y.B."/>
            <person name="Tsai W.C."/>
            <person name="Van de Peer Y."/>
            <person name="Liu Z.J."/>
        </authorList>
    </citation>
    <scope>NUCLEOTIDE SEQUENCE [LARGE SCALE GENOMIC DNA]</scope>
    <source>
        <strain evidence="9">cv. Shenzhen</strain>
        <tissue evidence="8">Stem</tissue>
    </source>
</reference>
<dbReference type="SUPFAM" id="SSF46689">
    <property type="entry name" value="Homeodomain-like"/>
    <property type="match status" value="1"/>
</dbReference>
<dbReference type="EMBL" id="KZ451903">
    <property type="protein sequence ID" value="PKA64513.1"/>
    <property type="molecule type" value="Genomic_DNA"/>
</dbReference>
<dbReference type="Gene3D" id="1.10.10.60">
    <property type="entry name" value="Homeodomain-like"/>
    <property type="match status" value="1"/>
</dbReference>
<evidence type="ECO:0000256" key="6">
    <source>
        <dbReference type="SAM" id="MobiDB-lite"/>
    </source>
</evidence>
<evidence type="ECO:0000256" key="2">
    <source>
        <dbReference type="ARBA" id="ARBA00023015"/>
    </source>
</evidence>
<name>A0A2I0B9N7_9ASPA</name>
<dbReference type="PANTHER" id="PTHR31003:SF16">
    <property type="entry name" value="TRANSCRIPTION FACTOR HHO2"/>
    <property type="match status" value="1"/>
</dbReference>
<accession>A0A2I0B9N7</accession>
<dbReference type="Proteomes" id="UP000236161">
    <property type="component" value="Unassembled WGS sequence"/>
</dbReference>
<dbReference type="AlphaFoldDB" id="A0A2I0B9N7"/>
<dbReference type="InterPro" id="IPR058673">
    <property type="entry name" value="HHO5-like_N"/>
</dbReference>
<evidence type="ECO:0000256" key="4">
    <source>
        <dbReference type="ARBA" id="ARBA00023163"/>
    </source>
</evidence>
<dbReference type="InterPro" id="IPR009057">
    <property type="entry name" value="Homeodomain-like_sf"/>
</dbReference>
<dbReference type="GO" id="GO:0005634">
    <property type="term" value="C:nucleus"/>
    <property type="evidence" value="ECO:0007669"/>
    <property type="project" value="UniProtKB-SubCell"/>
</dbReference>
<gene>
    <name evidence="8" type="ORF">AXF42_Ash007258</name>
</gene>
<dbReference type="PANTHER" id="PTHR31003">
    <property type="entry name" value="MYB FAMILY TRANSCRIPTION FACTOR"/>
    <property type="match status" value="1"/>
</dbReference>
<organism evidence="8 9">
    <name type="scientific">Apostasia shenzhenica</name>
    <dbReference type="NCBI Taxonomy" id="1088818"/>
    <lineage>
        <taxon>Eukaryota</taxon>
        <taxon>Viridiplantae</taxon>
        <taxon>Streptophyta</taxon>
        <taxon>Embryophyta</taxon>
        <taxon>Tracheophyta</taxon>
        <taxon>Spermatophyta</taxon>
        <taxon>Magnoliopsida</taxon>
        <taxon>Liliopsida</taxon>
        <taxon>Asparagales</taxon>
        <taxon>Orchidaceae</taxon>
        <taxon>Apostasioideae</taxon>
        <taxon>Apostasia</taxon>
    </lineage>
</organism>
<keyword evidence="3" id="KW-0238">DNA-binding</keyword>
<dbReference type="Pfam" id="PF26575">
    <property type="entry name" value="HHO5_N"/>
    <property type="match status" value="1"/>
</dbReference>
<dbReference type="OrthoDB" id="1908613at2759"/>
<keyword evidence="2" id="KW-0805">Transcription regulation</keyword>
<protein>
    <submittedName>
        <fullName evidence="8">Myb family transcription factor</fullName>
    </submittedName>
</protein>
<dbReference type="InterPro" id="IPR017930">
    <property type="entry name" value="Myb_dom"/>
</dbReference>
<dbReference type="InterPro" id="IPR044787">
    <property type="entry name" value="HHO5-like"/>
</dbReference>
<feature type="region of interest" description="Disordered" evidence="6">
    <location>
        <begin position="144"/>
        <end position="186"/>
    </location>
</feature>
<comment type="subcellular location">
    <subcellularLocation>
        <location evidence="1">Nucleus</location>
    </subcellularLocation>
</comment>
<dbReference type="NCBIfam" id="TIGR01557">
    <property type="entry name" value="myb_SHAQKYF"/>
    <property type="match status" value="1"/>
</dbReference>
<feature type="region of interest" description="Disordered" evidence="6">
    <location>
        <begin position="289"/>
        <end position="366"/>
    </location>
</feature>
<dbReference type="PROSITE" id="PS51294">
    <property type="entry name" value="HTH_MYB"/>
    <property type="match status" value="1"/>
</dbReference>
<sequence length="366" mass="39462">MALAEGNRRRHGRDYVEALEEERRKIQMFSRELPLCLQLVTEAIESCRRRMAGEVPVLEEFIPLRPSFSSSENGDRKGVSNSKPDWLRSVQLWGPAAVEEPPTEGGGTLRKPVAVNARKVGGAFQPFEREKITPFAPGLSPAAAISSTTTAPGSIGDKMNGCGEEKEKEDGRSQPPPPPHRKHRRCWSPGLHRKFLHALEQLGGSQAATPKQIRELMKVDGLTNDEVKSHLQQKFRLHTRRPVTTVQSSSSSSSPQTPPQFVVVGGIWVPPPDYVAAVTAAAAVTASAAPALPPKGSSPAADNQHSPVPLQAFQLGLVKEPFNSPKSTIKDHDNDDEDSLADDAATKSNSSTTSSSSQTTTASPPL</sequence>
<feature type="compositionally biased region" description="Basic and acidic residues" evidence="6">
    <location>
        <begin position="163"/>
        <end position="172"/>
    </location>
</feature>
<feature type="compositionally biased region" description="Low complexity" evidence="6">
    <location>
        <begin position="242"/>
        <end position="258"/>
    </location>
</feature>
<proteinExistence type="predicted"/>
<evidence type="ECO:0000313" key="8">
    <source>
        <dbReference type="EMBL" id="PKA64513.1"/>
    </source>
</evidence>
<evidence type="ECO:0000259" key="7">
    <source>
        <dbReference type="PROSITE" id="PS51294"/>
    </source>
</evidence>
<dbReference type="InterPro" id="IPR006447">
    <property type="entry name" value="Myb_dom_plants"/>
</dbReference>
<evidence type="ECO:0000256" key="1">
    <source>
        <dbReference type="ARBA" id="ARBA00004123"/>
    </source>
</evidence>
<dbReference type="GO" id="GO:0003700">
    <property type="term" value="F:DNA-binding transcription factor activity"/>
    <property type="evidence" value="ECO:0007669"/>
    <property type="project" value="InterPro"/>
</dbReference>